<dbReference type="Gene3D" id="3.40.50.10810">
    <property type="entry name" value="Tandem AAA-ATPase domain"/>
    <property type="match status" value="1"/>
</dbReference>
<dbReference type="InterPro" id="IPR001005">
    <property type="entry name" value="SANT/Myb"/>
</dbReference>
<dbReference type="InterPro" id="IPR050520">
    <property type="entry name" value="INO80/SWR1_helicase"/>
</dbReference>
<dbReference type="InterPro" id="IPR014012">
    <property type="entry name" value="HSA_dom"/>
</dbReference>
<feature type="compositionally biased region" description="Polar residues" evidence="11">
    <location>
        <begin position="389"/>
        <end position="405"/>
    </location>
</feature>
<keyword evidence="8" id="KW-0238">DNA-binding</keyword>
<keyword evidence="3" id="KW-0547">Nucleotide-binding</keyword>
<keyword evidence="7" id="KW-0156">Chromatin regulator</keyword>
<feature type="coiled-coil region" evidence="10">
    <location>
        <begin position="1418"/>
        <end position="1460"/>
    </location>
</feature>
<dbReference type="CDD" id="cd18003">
    <property type="entry name" value="DEXQc_SRCAP"/>
    <property type="match status" value="1"/>
</dbReference>
<keyword evidence="6" id="KW-0067">ATP-binding</keyword>
<dbReference type="Gene3D" id="1.20.120.850">
    <property type="entry name" value="SWI2/SNF2 ATPases, N-terminal domain"/>
    <property type="match status" value="1"/>
</dbReference>
<evidence type="ECO:0000259" key="15">
    <source>
        <dbReference type="PROSITE" id="PS51204"/>
    </source>
</evidence>
<protein>
    <submittedName>
        <fullName evidence="16">Uncharacterized protein</fullName>
    </submittedName>
</protein>
<feature type="domain" description="Myb-like" evidence="12">
    <location>
        <begin position="1830"/>
        <end position="1889"/>
    </location>
</feature>
<feature type="compositionally biased region" description="Polar residues" evidence="11">
    <location>
        <begin position="2472"/>
        <end position="2485"/>
    </location>
</feature>
<feature type="region of interest" description="Disordered" evidence="11">
    <location>
        <begin position="893"/>
        <end position="924"/>
    </location>
</feature>
<dbReference type="GO" id="GO:0042393">
    <property type="term" value="F:histone binding"/>
    <property type="evidence" value="ECO:0007669"/>
    <property type="project" value="TreeGrafter"/>
</dbReference>
<evidence type="ECO:0000313" key="17">
    <source>
        <dbReference type="Proteomes" id="UP001175271"/>
    </source>
</evidence>
<dbReference type="SMART" id="SM00487">
    <property type="entry name" value="DEXDc"/>
    <property type="match status" value="1"/>
</dbReference>
<dbReference type="InterPro" id="IPR027417">
    <property type="entry name" value="P-loop_NTPase"/>
</dbReference>
<organism evidence="16 17">
    <name type="scientific">Steinernema hermaphroditum</name>
    <dbReference type="NCBI Taxonomy" id="289476"/>
    <lineage>
        <taxon>Eukaryota</taxon>
        <taxon>Metazoa</taxon>
        <taxon>Ecdysozoa</taxon>
        <taxon>Nematoda</taxon>
        <taxon>Chromadorea</taxon>
        <taxon>Rhabditida</taxon>
        <taxon>Tylenchina</taxon>
        <taxon>Panagrolaimomorpha</taxon>
        <taxon>Strongyloidoidea</taxon>
        <taxon>Steinernematidae</taxon>
        <taxon>Steinernema</taxon>
    </lineage>
</organism>
<dbReference type="GO" id="GO:0016887">
    <property type="term" value="F:ATP hydrolysis activity"/>
    <property type="evidence" value="ECO:0007669"/>
    <property type="project" value="TreeGrafter"/>
</dbReference>
<feature type="compositionally biased region" description="Low complexity" evidence="11">
    <location>
        <begin position="2113"/>
        <end position="2126"/>
    </location>
</feature>
<evidence type="ECO:0000256" key="4">
    <source>
        <dbReference type="ARBA" id="ARBA00022801"/>
    </source>
</evidence>
<evidence type="ECO:0000313" key="16">
    <source>
        <dbReference type="EMBL" id="KAK0419154.1"/>
    </source>
</evidence>
<evidence type="ECO:0000256" key="2">
    <source>
        <dbReference type="ARBA" id="ARBA00009220"/>
    </source>
</evidence>
<feature type="region of interest" description="Disordered" evidence="11">
    <location>
        <begin position="939"/>
        <end position="965"/>
    </location>
</feature>
<dbReference type="InterPro" id="IPR000330">
    <property type="entry name" value="SNF2_N"/>
</dbReference>
<proteinExistence type="inferred from homology"/>
<feature type="region of interest" description="Disordered" evidence="11">
    <location>
        <begin position="89"/>
        <end position="114"/>
    </location>
</feature>
<dbReference type="GO" id="GO:0003677">
    <property type="term" value="F:DNA binding"/>
    <property type="evidence" value="ECO:0007669"/>
    <property type="project" value="UniProtKB-KW"/>
</dbReference>
<dbReference type="SMART" id="SM00573">
    <property type="entry name" value="HSA"/>
    <property type="match status" value="1"/>
</dbReference>
<evidence type="ECO:0000256" key="3">
    <source>
        <dbReference type="ARBA" id="ARBA00022741"/>
    </source>
</evidence>
<dbReference type="PROSITE" id="PS51192">
    <property type="entry name" value="HELICASE_ATP_BIND_1"/>
    <property type="match status" value="1"/>
</dbReference>
<name>A0AA39IA30_9BILA</name>
<dbReference type="SUPFAM" id="SSF52540">
    <property type="entry name" value="P-loop containing nucleoside triphosphate hydrolases"/>
    <property type="match status" value="2"/>
</dbReference>
<feature type="region of interest" description="Disordered" evidence="11">
    <location>
        <begin position="277"/>
        <end position="320"/>
    </location>
</feature>
<feature type="domain" description="Helicase ATP-binding" evidence="13">
    <location>
        <begin position="492"/>
        <end position="657"/>
    </location>
</feature>
<dbReference type="InterPro" id="IPR049730">
    <property type="entry name" value="SNF2/RAD54-like_C"/>
</dbReference>
<evidence type="ECO:0000259" key="13">
    <source>
        <dbReference type="PROSITE" id="PS51192"/>
    </source>
</evidence>
<feature type="compositionally biased region" description="Low complexity" evidence="11">
    <location>
        <begin position="2160"/>
        <end position="2180"/>
    </location>
</feature>
<feature type="region of interest" description="Disordered" evidence="11">
    <location>
        <begin position="1707"/>
        <end position="1731"/>
    </location>
</feature>
<comment type="caution">
    <text evidence="16">The sequence shown here is derived from an EMBL/GenBank/DDBJ whole genome shotgun (WGS) entry which is preliminary data.</text>
</comment>
<dbReference type="FunFam" id="3.40.50.300:FF:001674">
    <property type="entry name" value="E1A-binding protein p400 isoform X7"/>
    <property type="match status" value="1"/>
</dbReference>
<dbReference type="GO" id="GO:0000812">
    <property type="term" value="C:Swr1 complex"/>
    <property type="evidence" value="ECO:0007669"/>
    <property type="project" value="TreeGrafter"/>
</dbReference>
<dbReference type="FunFam" id="3.40.50.10810:FF:000005">
    <property type="entry name" value="Photoperiod-independent early flowering 1"/>
    <property type="match status" value="1"/>
</dbReference>
<feature type="region of interest" description="Disordered" evidence="11">
    <location>
        <begin position="2472"/>
        <end position="2520"/>
    </location>
</feature>
<keyword evidence="5" id="KW-0347">Helicase</keyword>
<dbReference type="CDD" id="cd18793">
    <property type="entry name" value="SF2_C_SNF"/>
    <property type="match status" value="1"/>
</dbReference>
<evidence type="ECO:0000256" key="5">
    <source>
        <dbReference type="ARBA" id="ARBA00022806"/>
    </source>
</evidence>
<feature type="compositionally biased region" description="Polar residues" evidence="11">
    <location>
        <begin position="2535"/>
        <end position="2549"/>
    </location>
</feature>
<accession>A0AA39IA30</accession>
<feature type="compositionally biased region" description="Polar residues" evidence="11">
    <location>
        <begin position="1609"/>
        <end position="1641"/>
    </location>
</feature>
<evidence type="ECO:0000256" key="9">
    <source>
        <dbReference type="ARBA" id="ARBA00023242"/>
    </source>
</evidence>
<feature type="region of interest" description="Disordered" evidence="11">
    <location>
        <begin position="351"/>
        <end position="443"/>
    </location>
</feature>
<feature type="region of interest" description="Disordered" evidence="11">
    <location>
        <begin position="1496"/>
        <end position="1539"/>
    </location>
</feature>
<dbReference type="GO" id="GO:0006338">
    <property type="term" value="P:chromatin remodeling"/>
    <property type="evidence" value="ECO:0007669"/>
    <property type="project" value="TreeGrafter"/>
</dbReference>
<feature type="compositionally biased region" description="Low complexity" evidence="11">
    <location>
        <begin position="95"/>
        <end position="108"/>
    </location>
</feature>
<dbReference type="InterPro" id="IPR014001">
    <property type="entry name" value="Helicase_ATP-bd"/>
</dbReference>
<dbReference type="PANTHER" id="PTHR45685:SF1">
    <property type="entry name" value="HELICASE SRCAP"/>
    <property type="match status" value="1"/>
</dbReference>
<evidence type="ECO:0000256" key="6">
    <source>
        <dbReference type="ARBA" id="ARBA00022840"/>
    </source>
</evidence>
<sequence length="2590" mass="290791">MDDETNSSELQDDAYLQAALLHMLGLEKPAPVKEAPGRGKSDYERIMRAEYVPNMMKKLEHRYFGDYQHIQPSTSQMQPIEIKVDENSSMDIDEPSTSSSLSNNTPRSAFGESSLEKCARHETAVLARISELRKQGKWSLTRLPMCVDPPRNKTHWDCFLEEVVWMATDFKGERTFKRNSAKRCAFAIAKQFREKENEAEKREQRTIKEAKKSCAAVAKMVRDFWINVDKLVDHRAQEILDAKKKKAMDKHLDFIVGQADMLSSMLQEGLTASVTPSVCSNRTDEEQGKDGEFKLSENEESDDEETIDKEEEHAGQENYEDELKALNQNEDMGFDDLMKSLPPGYLEYLNAQYAGKPPPSPERSQPSADEPASKKRRLRRRSPSPSSSEITQESSVPSTTENTMDATEVETAESSAQSEAEPSTSRIAVDYDKLTSESSEERKQELDNIAEKALKFQPTGNTLDTAEVRTATPSLIRGSLREYQLVGLDWLVTLYDQQLNGILADEMGLGKTIQTISLLAHMACERSVWGPHLIVVPTSVILNWEMELKKWCPAFKVLTYFGTGKERAEKRKGWSKPNAFHVCVTSYKLITQDIRMFKKKAWQYFILDEAQNIKNFKSQRWQMLLNVRAHRRLLLTGTPLQNSLMELWSLMHFLMPAIFASHSDFQDWFSNPLNSMMDGTQDYNQGLVQRLHKVLRPFILRRLKSEVERQLPSKTEHVVKCPLSKRQRFLYDDFMLRRSTREGLKSGSMSSVLNIVMQLRKCCNHPNLFEPRPVVSPLVAPSIQTLVPAPVMDVYEENTAGFLNFSDRLCSRGTGVERRAVVEIRQDGEEMRCAPEPPTVDGFHFVSPFNLPVPNKKPLFGNVKEEPLFDVSADQLQEYGINSNETIYLTTGDKKGSSVPVRLKTERSTSKARQNGFGPSNAKEPKVYKIFADKDGKRKISPLPASASNENGVEEQSASSGNGCKRKLLDDDFALPTLKKTPLRLTEREKHSAEDLALYLPEVLDAVDAENRSIVDTLNIVNKSRQRNPSPFTAEMISALFNELIKEQEREVVDDEDAPWKRFNLLRQLYQENRWRFSQVEEAMRSAVERFTLFVHAAVCDQPSIVSTTNGRPSYRIHEEHAVATSSRSFVRSITDKSVQSVMLAQTIQFPELRLIEYDCGKLQILSDMLRNLYMQKHRVLIFTQMSRMLDVLQAFLSYHGYQYFRLDGSTNIEQRQAMMERFNTDPRIFCFILSTRSGGVGINLTGADTVIFYDSDWNPTMDAQAQDRCHRIGQTRNVHIYRLISERTIEENILKKAMQKRRLGELAIDDAGFTPQFFKQSNNLRDLFENEDVEVAACNENINANDMEKAMAQFEDQQDVVAAQKCKAEAKVELADFEEGKAANDVEEVVDEKLADIMNQLRPIERYAVKFLEEEYKPDFEEEVKEAEALLQAKQDEWAKAHEKAIKEEERAMAMANGTTDESNGSLPGADSPDLYGSFSEVPCSSKGGRLVSARKAKPVVTPMRQSSRVQLRKAAKTPKIEKHAKASPRAVNTPEDSASVSEMIALDDLSEHMQSWLPLSPPYSEDLNMTGDDWIKANEIGMGWYEETPMTEAQLPAMIHELPHLSNRQPSFSRHSSVNASAMEPTTSRPSVETPTNGPSADDGGVDMIEDDFFADTDSIDAELQNAVENDQDALNSLFGLDGLDGLDFDPNMSFLDGMDEIMKTALSPAPSPEPQPETSTAGLVSPTAEATEDMMRKLNAEIHEARAVKMAQEAAEMGIDYVPPQPPARRPRQKRPSNRSSISSNQFQLPSYSAQLDALAQQPTPPVPKAISPPPAGREPQNFFGKKWTAVEDLCLLRAVQLYSSFETESRNYYDVEWKFVSDRVTFETSHYRSPHQCCVRFQTVIWPKEQGRNCAIDPYTKRQRRLQLSAQDAAHVRMGRTTVKAQAEHEAPAILRAECLEDLNMILNSVDQRRYVRRKRNPNLTYEQRVAEGAQLSNMNRQYFKTINIDIESPVVLTPERPTTVEALIGHKTEALIRYTQEEREKVMANGGVVGTAARMNVDKMEVAREWAASQFAYGKPRNRDVFSNLSKKDHCTRRSKKAKLPPLVIRKKREPIEIPTPVVERPHSTPLSSASSVVSVQPVPPHSQPPMIKQEVQEVQREVHSPAPAVTVLHQQQQQQQQLQMQQQQLQHQQQPPQPRPIQPAPPQVVSPTVASQPTPQKVYHIPAQQQPTHDGQQPAPQPTTRYLTKANITGISVQQAGQGRRISVQPSGQPQHVVIGQSASSGASSSPGQYTVVVSGSDPNGPPSGARIQNYIPAASTSNQSGQQGQSAPHTVYRTIAPGPYVQKRIQPGGDRVGTSGATQIIARNAQGQRQLITTHNFIVPSQSTQGQGSSQQTTYVRNVPSGSQMPRLESEQQGPLVRPPKVMKAPARVRPIYQGQGERIVLANQGGGPIRITAPQGSVQRIQRRPIAGQRAPQVVMVQRPTSSGGTQLSQVRSVQRPGGPVPYSRVIMRDSNRPGGSSGVTRLVPQGQYRGGNHIQHIVTHQQRPPTLTPQQNTEFRQQGGALPPISLPPRRNSPSVNSPQTPSYAQQPPSSSQPPPQ</sequence>
<feature type="region of interest" description="Disordered" evidence="11">
    <location>
        <begin position="1609"/>
        <end position="1647"/>
    </location>
</feature>
<dbReference type="InterPro" id="IPR001650">
    <property type="entry name" value="Helicase_C-like"/>
</dbReference>
<dbReference type="Pfam" id="PF00176">
    <property type="entry name" value="SNF2-rel_dom"/>
    <property type="match status" value="1"/>
</dbReference>
<evidence type="ECO:0000256" key="1">
    <source>
        <dbReference type="ARBA" id="ARBA00004123"/>
    </source>
</evidence>
<feature type="domain" description="HSA" evidence="15">
    <location>
        <begin position="143"/>
        <end position="216"/>
    </location>
</feature>
<keyword evidence="17" id="KW-1185">Reference proteome</keyword>
<dbReference type="PROSITE" id="PS50090">
    <property type="entry name" value="MYB_LIKE"/>
    <property type="match status" value="1"/>
</dbReference>
<feature type="compositionally biased region" description="Basic and acidic residues" evidence="11">
    <location>
        <begin position="282"/>
        <end position="297"/>
    </location>
</feature>
<feature type="compositionally biased region" description="Polar residues" evidence="11">
    <location>
        <begin position="2195"/>
        <end position="2205"/>
    </location>
</feature>
<feature type="coiled-coil region" evidence="10">
    <location>
        <begin position="1731"/>
        <end position="1758"/>
    </location>
</feature>
<comment type="subcellular location">
    <subcellularLocation>
        <location evidence="1">Nucleus</location>
    </subcellularLocation>
</comment>
<feature type="compositionally biased region" description="Low complexity" evidence="11">
    <location>
        <begin position="412"/>
        <end position="425"/>
    </location>
</feature>
<gene>
    <name evidence="16" type="ORF">QR680_013983</name>
</gene>
<dbReference type="PROSITE" id="PS51194">
    <property type="entry name" value="HELICASE_CTER"/>
    <property type="match status" value="1"/>
</dbReference>
<keyword evidence="9" id="KW-0539">Nucleus</keyword>
<feature type="compositionally biased region" description="Polar residues" evidence="11">
    <location>
        <begin position="946"/>
        <end position="962"/>
    </location>
</feature>
<evidence type="ECO:0000259" key="12">
    <source>
        <dbReference type="PROSITE" id="PS50090"/>
    </source>
</evidence>
<feature type="region of interest" description="Disordered" evidence="11">
    <location>
        <begin position="2267"/>
        <end position="2299"/>
    </location>
</feature>
<dbReference type="Pfam" id="PF00271">
    <property type="entry name" value="Helicase_C"/>
    <property type="match status" value="1"/>
</dbReference>
<feature type="compositionally biased region" description="Acidic residues" evidence="11">
    <location>
        <begin position="298"/>
        <end position="309"/>
    </location>
</feature>
<evidence type="ECO:0000256" key="10">
    <source>
        <dbReference type="SAM" id="Coils"/>
    </source>
</evidence>
<dbReference type="Proteomes" id="UP001175271">
    <property type="component" value="Unassembled WGS sequence"/>
</dbReference>
<feature type="domain" description="Helicase C-terminal" evidence="14">
    <location>
        <begin position="1169"/>
        <end position="1326"/>
    </location>
</feature>
<feature type="compositionally biased region" description="Low complexity" evidence="11">
    <location>
        <begin position="2267"/>
        <end position="2279"/>
    </location>
</feature>
<evidence type="ECO:0000256" key="11">
    <source>
        <dbReference type="SAM" id="MobiDB-lite"/>
    </source>
</evidence>
<feature type="region of interest" description="Disordered" evidence="11">
    <location>
        <begin position="2535"/>
        <end position="2590"/>
    </location>
</feature>
<dbReference type="GO" id="GO:0005524">
    <property type="term" value="F:ATP binding"/>
    <property type="evidence" value="ECO:0007669"/>
    <property type="project" value="UniProtKB-KW"/>
</dbReference>
<dbReference type="InterPro" id="IPR038718">
    <property type="entry name" value="SNF2-like_sf"/>
</dbReference>
<evidence type="ECO:0000256" key="8">
    <source>
        <dbReference type="ARBA" id="ARBA00023125"/>
    </source>
</evidence>
<dbReference type="EMBL" id="JAUCMV010000002">
    <property type="protein sequence ID" value="KAK0419154.1"/>
    <property type="molecule type" value="Genomic_DNA"/>
</dbReference>
<dbReference type="PROSITE" id="PS51204">
    <property type="entry name" value="HSA"/>
    <property type="match status" value="1"/>
</dbReference>
<evidence type="ECO:0000259" key="14">
    <source>
        <dbReference type="PROSITE" id="PS51194"/>
    </source>
</evidence>
<reference evidence="16" key="1">
    <citation type="submission" date="2023-06" db="EMBL/GenBank/DDBJ databases">
        <title>Genomic analysis of the entomopathogenic nematode Steinernema hermaphroditum.</title>
        <authorList>
            <person name="Schwarz E.M."/>
            <person name="Heppert J.K."/>
            <person name="Baniya A."/>
            <person name="Schwartz H.T."/>
            <person name="Tan C.-H."/>
            <person name="Antoshechkin I."/>
            <person name="Sternberg P.W."/>
            <person name="Goodrich-Blair H."/>
            <person name="Dillman A.R."/>
        </authorList>
    </citation>
    <scope>NUCLEOTIDE SEQUENCE</scope>
    <source>
        <strain evidence="16">PS9179</strain>
        <tissue evidence="16">Whole animal</tissue>
    </source>
</reference>
<feature type="region of interest" description="Disordered" evidence="11">
    <location>
        <begin position="1763"/>
        <end position="1789"/>
    </location>
</feature>
<keyword evidence="10" id="KW-0175">Coiled coil</keyword>
<feature type="compositionally biased region" description="Pro residues" evidence="11">
    <location>
        <begin position="2181"/>
        <end position="2194"/>
    </location>
</feature>
<dbReference type="PANTHER" id="PTHR45685">
    <property type="entry name" value="HELICASE SRCAP-RELATED"/>
    <property type="match status" value="1"/>
</dbReference>
<comment type="similarity">
    <text evidence="2">Belongs to the SNF2/RAD54 helicase family. SWR1 subfamily.</text>
</comment>
<dbReference type="Pfam" id="PF07529">
    <property type="entry name" value="HSA"/>
    <property type="match status" value="1"/>
</dbReference>
<feature type="region of interest" description="Disordered" evidence="11">
    <location>
        <begin position="2157"/>
        <end position="2205"/>
    </location>
</feature>
<feature type="region of interest" description="Disordered" evidence="11">
    <location>
        <begin position="2103"/>
        <end position="2135"/>
    </location>
</feature>
<dbReference type="Gene3D" id="3.40.50.300">
    <property type="entry name" value="P-loop containing nucleotide triphosphate hydrolases"/>
    <property type="match status" value="1"/>
</dbReference>
<feature type="compositionally biased region" description="Basic and acidic residues" evidence="11">
    <location>
        <begin position="429"/>
        <end position="443"/>
    </location>
</feature>
<feature type="compositionally biased region" description="Low complexity" evidence="11">
    <location>
        <begin position="2561"/>
        <end position="2583"/>
    </location>
</feature>
<evidence type="ECO:0000256" key="7">
    <source>
        <dbReference type="ARBA" id="ARBA00022853"/>
    </source>
</evidence>
<dbReference type="SMART" id="SM00490">
    <property type="entry name" value="HELICc"/>
    <property type="match status" value="1"/>
</dbReference>
<dbReference type="GO" id="GO:0004386">
    <property type="term" value="F:helicase activity"/>
    <property type="evidence" value="ECO:0007669"/>
    <property type="project" value="UniProtKB-KW"/>
</dbReference>
<keyword evidence="4" id="KW-0378">Hydrolase</keyword>